<dbReference type="AlphaFoldDB" id="D4DTG5"/>
<sequence>MPPIGIGGQTHYGENVLLTYLLEKQISIRRANSRQCEEAMPKNKINGNIF</sequence>
<evidence type="ECO:0000313" key="1">
    <source>
        <dbReference type="EMBL" id="EFE48861.1"/>
    </source>
</evidence>
<gene>
    <name evidence="1" type="ORF">NEIELOOT_02371</name>
</gene>
<comment type="caution">
    <text evidence="1">The sequence shown here is derived from an EMBL/GenBank/DDBJ whole genome shotgun (WGS) entry which is preliminary data.</text>
</comment>
<proteinExistence type="predicted"/>
<dbReference type="EMBL" id="ADBF01000233">
    <property type="protein sequence ID" value="EFE48861.1"/>
    <property type="molecule type" value="Genomic_DNA"/>
</dbReference>
<reference evidence="1 2" key="1">
    <citation type="submission" date="2010-02" db="EMBL/GenBank/DDBJ databases">
        <authorList>
            <person name="Weinstock G."/>
            <person name="Sodergren E."/>
            <person name="Clifton S."/>
            <person name="Fulton L."/>
            <person name="Fulton B."/>
            <person name="Courtney L."/>
            <person name="Fronick C."/>
            <person name="Harrison M."/>
            <person name="Strong C."/>
            <person name="Farmer C."/>
            <person name="Delahaunty K."/>
            <person name="Markovic C."/>
            <person name="Hall O."/>
            <person name="Minx P."/>
            <person name="Tomlinson C."/>
            <person name="Mitreva M."/>
            <person name="Nelson J."/>
            <person name="Hou S."/>
            <person name="Wollam A."/>
            <person name="Pepin K.H."/>
            <person name="Johnson M."/>
            <person name="Bhonagiri V."/>
            <person name="Zhang X."/>
            <person name="Suruliraj S."/>
            <person name="Warren W."/>
            <person name="Chinwalla A."/>
            <person name="Mardis E.R."/>
            <person name="Wilson R.K."/>
        </authorList>
    </citation>
    <scope>NUCLEOTIDE SEQUENCE [LARGE SCALE GENOMIC DNA]</scope>
    <source>
        <strain evidence="1 2">ATCC 29315</strain>
    </source>
</reference>
<name>D4DTG5_NEIEG</name>
<evidence type="ECO:0000313" key="2">
    <source>
        <dbReference type="Proteomes" id="UP000005536"/>
    </source>
</evidence>
<accession>D4DTG5</accession>
<protein>
    <submittedName>
        <fullName evidence="1">Uncharacterized protein</fullName>
    </submittedName>
</protein>
<organism evidence="1 2">
    <name type="scientific">Neisseria elongata subsp. glycolytica ATCC 29315</name>
    <dbReference type="NCBI Taxonomy" id="546263"/>
    <lineage>
        <taxon>Bacteria</taxon>
        <taxon>Pseudomonadati</taxon>
        <taxon>Pseudomonadota</taxon>
        <taxon>Betaproteobacteria</taxon>
        <taxon>Neisseriales</taxon>
        <taxon>Neisseriaceae</taxon>
        <taxon>Neisseria</taxon>
    </lineage>
</organism>
<dbReference type="Proteomes" id="UP000005536">
    <property type="component" value="Unassembled WGS sequence"/>
</dbReference>